<protein>
    <submittedName>
        <fullName evidence="3">Transcriptional regulator, contains XRE-family HTH domain</fullName>
    </submittedName>
</protein>
<dbReference type="SMART" id="SM00530">
    <property type="entry name" value="HTH_XRE"/>
    <property type="match status" value="1"/>
</dbReference>
<dbReference type="Pfam" id="PF01381">
    <property type="entry name" value="HTH_3"/>
    <property type="match status" value="1"/>
</dbReference>
<evidence type="ECO:0000313" key="4">
    <source>
        <dbReference type="Proteomes" id="UP000198817"/>
    </source>
</evidence>
<dbReference type="CDD" id="cd00093">
    <property type="entry name" value="HTH_XRE"/>
    <property type="match status" value="1"/>
</dbReference>
<dbReference type="OrthoDB" id="9801008at2"/>
<accession>A0A1I7GUQ7</accession>
<dbReference type="InterPro" id="IPR010982">
    <property type="entry name" value="Lambda_DNA-bd_dom_sf"/>
</dbReference>
<dbReference type="SUPFAM" id="SSF47413">
    <property type="entry name" value="lambda repressor-like DNA-binding domains"/>
    <property type="match status" value="1"/>
</dbReference>
<evidence type="ECO:0000256" key="1">
    <source>
        <dbReference type="ARBA" id="ARBA00023125"/>
    </source>
</evidence>
<dbReference type="RefSeq" id="WP_090471003.1">
    <property type="nucleotide sequence ID" value="NZ_FOWF01000010.1"/>
</dbReference>
<sequence>MTFGEKLKKARQQAGYTQEELSNIMTVSRAAVAKWESDRGMPDVSNLKRIAAILDVSVDYLLDEGVPMYLNVTKKPIDLEAFRGGRKLTRRRILRIKERILREMYPNAKIVRLALRRIRNSRRETATEQFIGWVTAVLGTFPLFSVVEVSKLVNSLDHQYYLVNEGDRQYFVTITDEYLTARAQAAPITARKFEIGDRTFLAGRKVR</sequence>
<evidence type="ECO:0000259" key="2">
    <source>
        <dbReference type="PROSITE" id="PS50943"/>
    </source>
</evidence>
<dbReference type="STRING" id="155865.SAMN05216515_11059"/>
<reference evidence="3 4" key="1">
    <citation type="submission" date="2016-10" db="EMBL/GenBank/DDBJ databases">
        <authorList>
            <person name="de Groot N.N."/>
        </authorList>
    </citation>
    <scope>NUCLEOTIDE SEQUENCE [LARGE SCALE GENOMIC DNA]</scope>
    <source>
        <strain evidence="3 4">KHGC13</strain>
    </source>
</reference>
<keyword evidence="4" id="KW-1185">Reference proteome</keyword>
<keyword evidence="1" id="KW-0238">DNA-binding</keyword>
<dbReference type="Proteomes" id="UP000198817">
    <property type="component" value="Unassembled WGS sequence"/>
</dbReference>
<dbReference type="AlphaFoldDB" id="A0A1I7GUQ7"/>
<evidence type="ECO:0000313" key="3">
    <source>
        <dbReference type="EMBL" id="SFU52170.1"/>
    </source>
</evidence>
<name>A0A1I7GUQ7_9FIRM</name>
<organism evidence="3 4">
    <name type="scientific">Eubacterium pyruvativorans</name>
    <dbReference type="NCBI Taxonomy" id="155865"/>
    <lineage>
        <taxon>Bacteria</taxon>
        <taxon>Bacillati</taxon>
        <taxon>Bacillota</taxon>
        <taxon>Clostridia</taxon>
        <taxon>Eubacteriales</taxon>
        <taxon>Eubacteriaceae</taxon>
        <taxon>Eubacterium</taxon>
    </lineage>
</organism>
<dbReference type="GO" id="GO:0003677">
    <property type="term" value="F:DNA binding"/>
    <property type="evidence" value="ECO:0007669"/>
    <property type="project" value="UniProtKB-KW"/>
</dbReference>
<dbReference type="EMBL" id="FPBT01000009">
    <property type="protein sequence ID" value="SFU52170.1"/>
    <property type="molecule type" value="Genomic_DNA"/>
</dbReference>
<dbReference type="Gene3D" id="1.10.260.40">
    <property type="entry name" value="lambda repressor-like DNA-binding domains"/>
    <property type="match status" value="1"/>
</dbReference>
<feature type="domain" description="HTH cro/C1-type" evidence="2">
    <location>
        <begin position="7"/>
        <end position="61"/>
    </location>
</feature>
<gene>
    <name evidence="3" type="ORF">SAMN05216508_10959</name>
</gene>
<dbReference type="PANTHER" id="PTHR46558:SF11">
    <property type="entry name" value="HTH-TYPE TRANSCRIPTIONAL REGULATOR XRE"/>
    <property type="match status" value="1"/>
</dbReference>
<proteinExistence type="predicted"/>
<dbReference type="PANTHER" id="PTHR46558">
    <property type="entry name" value="TRACRIPTIONAL REGULATORY PROTEIN-RELATED-RELATED"/>
    <property type="match status" value="1"/>
</dbReference>
<dbReference type="InterPro" id="IPR001387">
    <property type="entry name" value="Cro/C1-type_HTH"/>
</dbReference>
<dbReference type="PROSITE" id="PS50943">
    <property type="entry name" value="HTH_CROC1"/>
    <property type="match status" value="1"/>
</dbReference>